<evidence type="ECO:0000256" key="8">
    <source>
        <dbReference type="ARBA" id="ARBA00022955"/>
    </source>
</evidence>
<dbReference type="InterPro" id="IPR033904">
    <property type="entry name" value="Trans_IPPS_HH"/>
</dbReference>
<evidence type="ECO:0000256" key="1">
    <source>
        <dbReference type="ARBA" id="ARBA00001946"/>
    </source>
</evidence>
<feature type="transmembrane region" description="Helical" evidence="15">
    <location>
        <begin position="300"/>
        <end position="319"/>
    </location>
</feature>
<dbReference type="EMBL" id="CAJVPL010000081">
    <property type="protein sequence ID" value="CAG8443403.1"/>
    <property type="molecule type" value="Genomic_DNA"/>
</dbReference>
<keyword evidence="7 15" id="KW-0812">Transmembrane</keyword>
<dbReference type="FunFam" id="1.10.600.10:FF:000003">
    <property type="entry name" value="Farnesyl-diphosphate farnesyltransferase 1"/>
    <property type="match status" value="1"/>
</dbReference>
<dbReference type="PANTHER" id="PTHR11626">
    <property type="entry name" value="FARNESYL-DIPHOSPHATE FARNESYLTRANSFERASE"/>
    <property type="match status" value="1"/>
</dbReference>
<evidence type="ECO:0000256" key="15">
    <source>
        <dbReference type="RuleBase" id="RU368088"/>
    </source>
</evidence>
<dbReference type="NCBIfam" id="TIGR01559">
    <property type="entry name" value="squal_synth"/>
    <property type="match status" value="1"/>
</dbReference>
<name>A0A9N8V7Z2_9GLOM</name>
<dbReference type="GO" id="GO:0051996">
    <property type="term" value="F:squalene synthase [NAD(P)H] activity"/>
    <property type="evidence" value="ECO:0007669"/>
    <property type="project" value="UniProtKB-UniRule"/>
</dbReference>
<evidence type="ECO:0000256" key="2">
    <source>
        <dbReference type="ARBA" id="ARBA00004370"/>
    </source>
</evidence>
<evidence type="ECO:0000256" key="6">
    <source>
        <dbReference type="ARBA" id="ARBA00022679"/>
    </source>
</evidence>
<dbReference type="PROSITE" id="PS01044">
    <property type="entry name" value="SQUALEN_PHYTOEN_SYN_1"/>
    <property type="match status" value="1"/>
</dbReference>
<keyword evidence="14" id="KW-0753">Steroid metabolism</keyword>
<proteinExistence type="inferred from homology"/>
<keyword evidence="17" id="KW-1185">Reference proteome</keyword>
<comment type="function">
    <text evidence="15">Catalyzes the condensation of 2 farnesyl pyrophosphate (FPP) moieties to form squalene.</text>
</comment>
<organism evidence="16 17">
    <name type="scientific">Ambispora gerdemannii</name>
    <dbReference type="NCBI Taxonomy" id="144530"/>
    <lineage>
        <taxon>Eukaryota</taxon>
        <taxon>Fungi</taxon>
        <taxon>Fungi incertae sedis</taxon>
        <taxon>Mucoromycota</taxon>
        <taxon>Glomeromycotina</taxon>
        <taxon>Glomeromycetes</taxon>
        <taxon>Archaeosporales</taxon>
        <taxon>Ambisporaceae</taxon>
        <taxon>Ambispora</taxon>
    </lineage>
</organism>
<protein>
    <recommendedName>
        <fullName evidence="4 15">Squalene synthase</fullName>
        <shortName evidence="15">SQS</shortName>
        <shortName evidence="15">SS</shortName>
        <ecNumber evidence="4 15">2.5.1.21</ecNumber>
    </recommendedName>
</protein>
<keyword evidence="13" id="KW-1207">Sterol metabolism</keyword>
<dbReference type="PROSITE" id="PS01045">
    <property type="entry name" value="SQUALEN_PHYTOEN_SYN_2"/>
    <property type="match status" value="1"/>
</dbReference>
<keyword evidence="10" id="KW-0756">Sterol biosynthesis</keyword>
<evidence type="ECO:0000256" key="11">
    <source>
        <dbReference type="ARBA" id="ARBA00023098"/>
    </source>
</evidence>
<evidence type="ECO:0000256" key="3">
    <source>
        <dbReference type="ARBA" id="ARBA00006251"/>
    </source>
</evidence>
<dbReference type="GO" id="GO:0055056">
    <property type="term" value="F:D-glucose transmembrane transporter activity"/>
    <property type="evidence" value="ECO:0007669"/>
    <property type="project" value="UniProtKB-UniRule"/>
</dbReference>
<comment type="caution">
    <text evidence="16">The sequence shown here is derived from an EMBL/GenBank/DDBJ whole genome shotgun (WGS) entry which is preliminary data.</text>
</comment>
<dbReference type="AlphaFoldDB" id="A0A9N8V7Z2"/>
<evidence type="ECO:0000313" key="16">
    <source>
        <dbReference type="EMBL" id="CAG8443403.1"/>
    </source>
</evidence>
<evidence type="ECO:0000256" key="9">
    <source>
        <dbReference type="ARBA" id="ARBA00022989"/>
    </source>
</evidence>
<dbReference type="InterPro" id="IPR019845">
    <property type="entry name" value="Squalene/phytoene_synthase_CS"/>
</dbReference>
<comment type="pathway">
    <text evidence="15">Terpene metabolism; lanosterol biosynthesis; lanosterol from farnesyl diphosphate: step 1/3.</text>
</comment>
<keyword evidence="8" id="KW-0752">Steroid biosynthesis</keyword>
<evidence type="ECO:0000256" key="10">
    <source>
        <dbReference type="ARBA" id="ARBA00023011"/>
    </source>
</evidence>
<feature type="transmembrane region" description="Helical" evidence="15">
    <location>
        <begin position="407"/>
        <end position="430"/>
    </location>
</feature>
<comment type="catalytic activity">
    <reaction evidence="15">
        <text>2 (2E,6E)-farnesyl diphosphate + NADPH + H(+) = squalene + 2 diphosphate + NADP(+)</text>
        <dbReference type="Rhea" id="RHEA:32295"/>
        <dbReference type="ChEBI" id="CHEBI:15378"/>
        <dbReference type="ChEBI" id="CHEBI:15440"/>
        <dbReference type="ChEBI" id="CHEBI:33019"/>
        <dbReference type="ChEBI" id="CHEBI:57783"/>
        <dbReference type="ChEBI" id="CHEBI:58349"/>
        <dbReference type="ChEBI" id="CHEBI:175763"/>
        <dbReference type="EC" id="2.5.1.21"/>
    </reaction>
</comment>
<reference evidence="16" key="1">
    <citation type="submission" date="2021-06" db="EMBL/GenBank/DDBJ databases">
        <authorList>
            <person name="Kallberg Y."/>
            <person name="Tangrot J."/>
            <person name="Rosling A."/>
        </authorList>
    </citation>
    <scope>NUCLEOTIDE SEQUENCE</scope>
    <source>
        <strain evidence="16">MT106</strain>
    </source>
</reference>
<evidence type="ECO:0000313" key="17">
    <source>
        <dbReference type="Proteomes" id="UP000789831"/>
    </source>
</evidence>
<dbReference type="Proteomes" id="UP000789831">
    <property type="component" value="Unassembled WGS sequence"/>
</dbReference>
<dbReference type="GO" id="GO:0006696">
    <property type="term" value="P:ergosterol biosynthetic process"/>
    <property type="evidence" value="ECO:0007669"/>
    <property type="project" value="TreeGrafter"/>
</dbReference>
<dbReference type="GO" id="GO:0005789">
    <property type="term" value="C:endoplasmic reticulum membrane"/>
    <property type="evidence" value="ECO:0007669"/>
    <property type="project" value="TreeGrafter"/>
</dbReference>
<dbReference type="InterPro" id="IPR008949">
    <property type="entry name" value="Isoprenoid_synthase_dom_sf"/>
</dbReference>
<gene>
    <name evidence="16" type="ORF">AGERDE_LOCUS1239</name>
</gene>
<evidence type="ECO:0000256" key="12">
    <source>
        <dbReference type="ARBA" id="ARBA00023136"/>
    </source>
</evidence>
<accession>A0A9N8V7Z2</accession>
<evidence type="ECO:0000256" key="5">
    <source>
        <dbReference type="ARBA" id="ARBA00022516"/>
    </source>
</evidence>
<comment type="similarity">
    <text evidence="3 15">Belongs to the phytoene/squalene synthase family.</text>
</comment>
<dbReference type="OrthoDB" id="431150at2759"/>
<comment type="cofactor">
    <cofactor evidence="1 15">
        <name>Mg(2+)</name>
        <dbReference type="ChEBI" id="CHEBI:18420"/>
    </cofactor>
</comment>
<dbReference type="PANTHER" id="PTHR11626:SF2">
    <property type="entry name" value="SQUALENE SYNTHASE"/>
    <property type="match status" value="1"/>
</dbReference>
<dbReference type="SFLD" id="SFLDG01018">
    <property type="entry name" value="Squalene/Phytoene_Synthase_Lik"/>
    <property type="match status" value="1"/>
</dbReference>
<dbReference type="SFLD" id="SFLDS00005">
    <property type="entry name" value="Isoprenoid_Synthase_Type_I"/>
    <property type="match status" value="1"/>
</dbReference>
<dbReference type="Pfam" id="PF00494">
    <property type="entry name" value="SQS_PSY"/>
    <property type="match status" value="1"/>
</dbReference>
<sequence length="448" mass="51537">MAKALIDSAFHPTEIIALIQYKFTQSSSSSSSVLTRKEKIACWRKSKIRCYEFLNLTSRSFAVVIQELNEELRDAVCLFYLVLRGLDTIEDDMTIPIEKKLPILRDWEKIIATDGWNFTENGPDEKDRQLLVEYPVVIEELEKLDTVYKEVIFDIAKRMSNGMADYATNAAHNEYGVNTIKDYDEYCFYVAGLVGLGLSNLFSASGLESPEVGKNTKLSISMGLFLQKTNIIRDYLEDLNENRRFWPKEIWSKYASNLSDLKDPDHKKQAIDCLSNMCLDALQHVPDCLVYMGNIRDQKIFNFCAIPQVMAIATLALVFKNYNIYLRNVKIRKGETVKLIQKATNILNVIDIFRHYTQVIITKNDSRDPNFLKISIACGQIKQWCQTLEASHKLSSKSKAFNKTSELNLFDAQLFILFVLLLLATTGWAMHLWGIHWEQVVNHLIFFN</sequence>
<comment type="subcellular location">
    <subcellularLocation>
        <location evidence="2">Membrane</location>
    </subcellularLocation>
</comment>
<evidence type="ECO:0000256" key="4">
    <source>
        <dbReference type="ARBA" id="ARBA00012373"/>
    </source>
</evidence>
<evidence type="ECO:0000256" key="14">
    <source>
        <dbReference type="ARBA" id="ARBA00023221"/>
    </source>
</evidence>
<keyword evidence="9 15" id="KW-1133">Transmembrane helix</keyword>
<keyword evidence="11" id="KW-0443">Lipid metabolism</keyword>
<dbReference type="InterPro" id="IPR006449">
    <property type="entry name" value="Squal_synth-like"/>
</dbReference>
<keyword evidence="12 15" id="KW-0472">Membrane</keyword>
<evidence type="ECO:0000256" key="7">
    <source>
        <dbReference type="ARBA" id="ARBA00022692"/>
    </source>
</evidence>
<dbReference type="EC" id="2.5.1.21" evidence="4 15"/>
<dbReference type="GO" id="GO:0045338">
    <property type="term" value="P:farnesyl diphosphate metabolic process"/>
    <property type="evidence" value="ECO:0007669"/>
    <property type="project" value="InterPro"/>
</dbReference>
<keyword evidence="5" id="KW-0444">Lipid biosynthesis</keyword>
<keyword evidence="6 15" id="KW-0808">Transferase</keyword>
<dbReference type="InterPro" id="IPR002060">
    <property type="entry name" value="Squ/phyt_synthse"/>
</dbReference>
<dbReference type="InterPro" id="IPR044844">
    <property type="entry name" value="Trans_IPPS_euk-type"/>
</dbReference>
<dbReference type="SUPFAM" id="SSF48576">
    <property type="entry name" value="Terpenoid synthases"/>
    <property type="match status" value="1"/>
</dbReference>
<dbReference type="Gene3D" id="1.10.600.10">
    <property type="entry name" value="Farnesyl Diphosphate Synthase"/>
    <property type="match status" value="1"/>
</dbReference>
<evidence type="ECO:0000256" key="13">
    <source>
        <dbReference type="ARBA" id="ARBA00023166"/>
    </source>
</evidence>
<dbReference type="CDD" id="cd00683">
    <property type="entry name" value="Trans_IPPS_HH"/>
    <property type="match status" value="1"/>
</dbReference>
<comment type="catalytic activity">
    <reaction evidence="15">
        <text>2 (2E,6E)-farnesyl diphosphate + NADH + H(+) = squalene + 2 diphosphate + NAD(+)</text>
        <dbReference type="Rhea" id="RHEA:32299"/>
        <dbReference type="ChEBI" id="CHEBI:15378"/>
        <dbReference type="ChEBI" id="CHEBI:15440"/>
        <dbReference type="ChEBI" id="CHEBI:33019"/>
        <dbReference type="ChEBI" id="CHEBI:57540"/>
        <dbReference type="ChEBI" id="CHEBI:57945"/>
        <dbReference type="ChEBI" id="CHEBI:175763"/>
        <dbReference type="EC" id="2.5.1.21"/>
    </reaction>
</comment>